<reference evidence="5 6" key="1">
    <citation type="submission" date="2021-01" db="EMBL/GenBank/DDBJ databases">
        <title>Genomic Encyclopedia of Type Strains, Phase IV (KMG-IV): sequencing the most valuable type-strain genomes for metagenomic binning, comparative biology and taxonomic classification.</title>
        <authorList>
            <person name="Goeker M."/>
        </authorList>
    </citation>
    <scope>NUCLEOTIDE SEQUENCE [LARGE SCALE GENOMIC DNA]</scope>
    <source>
        <strain evidence="5 6">DSM 25890</strain>
    </source>
</reference>
<evidence type="ECO:0000259" key="4">
    <source>
        <dbReference type="PROSITE" id="PS51462"/>
    </source>
</evidence>
<dbReference type="InterPro" id="IPR000086">
    <property type="entry name" value="NUDIX_hydrolase_dom"/>
</dbReference>
<dbReference type="PROSITE" id="PS00893">
    <property type="entry name" value="NUDIX_BOX"/>
    <property type="match status" value="1"/>
</dbReference>
<dbReference type="GO" id="GO:0035539">
    <property type="term" value="F:8-oxo-7,8-dihydrodeoxyguanosine triphosphate pyrophosphatase activity"/>
    <property type="evidence" value="ECO:0007669"/>
    <property type="project" value="UniProtKB-EC"/>
</dbReference>
<dbReference type="Proteomes" id="UP001314796">
    <property type="component" value="Unassembled WGS sequence"/>
</dbReference>
<dbReference type="PRINTS" id="PR00502">
    <property type="entry name" value="NUDIXFAMILY"/>
</dbReference>
<comment type="similarity">
    <text evidence="1 3">Belongs to the Nudix hydrolase family.</text>
</comment>
<feature type="domain" description="Nudix hydrolase" evidence="4">
    <location>
        <begin position="8"/>
        <end position="136"/>
    </location>
</feature>
<evidence type="ECO:0000256" key="1">
    <source>
        <dbReference type="ARBA" id="ARBA00005582"/>
    </source>
</evidence>
<dbReference type="CDD" id="cd04665">
    <property type="entry name" value="NUDIX_RppH"/>
    <property type="match status" value="1"/>
</dbReference>
<dbReference type="PROSITE" id="PS51462">
    <property type="entry name" value="NUDIX"/>
    <property type="match status" value="1"/>
</dbReference>
<dbReference type="Gene3D" id="3.90.79.10">
    <property type="entry name" value="Nucleoside Triphosphate Pyrophosphohydrolase"/>
    <property type="match status" value="1"/>
</dbReference>
<evidence type="ECO:0000256" key="3">
    <source>
        <dbReference type="RuleBase" id="RU003476"/>
    </source>
</evidence>
<gene>
    <name evidence="5" type="ORF">JOC73_002104</name>
</gene>
<dbReference type="EMBL" id="JAFBEE010000014">
    <property type="protein sequence ID" value="MBM7615534.1"/>
    <property type="molecule type" value="Genomic_DNA"/>
</dbReference>
<dbReference type="EC" id="3.6.1.55" evidence="5"/>
<dbReference type="SUPFAM" id="SSF55811">
    <property type="entry name" value="Nudix"/>
    <property type="match status" value="1"/>
</dbReference>
<dbReference type="InterPro" id="IPR020476">
    <property type="entry name" value="Nudix_hydrolase"/>
</dbReference>
<evidence type="ECO:0000313" key="5">
    <source>
        <dbReference type="EMBL" id="MBM7615534.1"/>
    </source>
</evidence>
<dbReference type="InterPro" id="IPR015797">
    <property type="entry name" value="NUDIX_hydrolase-like_dom_sf"/>
</dbReference>
<dbReference type="InterPro" id="IPR014078">
    <property type="entry name" value="Nudix_YtkD"/>
</dbReference>
<dbReference type="PANTHER" id="PTHR43736">
    <property type="entry name" value="ADP-RIBOSE PYROPHOSPHATASE"/>
    <property type="match status" value="1"/>
</dbReference>
<proteinExistence type="inferred from homology"/>
<dbReference type="InterPro" id="IPR020084">
    <property type="entry name" value="NUDIX_hydrolase_CS"/>
</dbReference>
<keyword evidence="2 3" id="KW-0378">Hydrolase</keyword>
<dbReference type="RefSeq" id="WP_204402868.1">
    <property type="nucleotide sequence ID" value="NZ_JAFBEE010000014.1"/>
</dbReference>
<keyword evidence="6" id="KW-1185">Reference proteome</keyword>
<accession>A0ABS2NSI6</accession>
<protein>
    <submittedName>
        <fullName evidence="5">8-oxo-dGTP diphosphatase</fullName>
        <ecNumber evidence="5">3.6.1.55</ecNumber>
    </submittedName>
</protein>
<dbReference type="PANTHER" id="PTHR43736:SF1">
    <property type="entry name" value="DIHYDRONEOPTERIN TRIPHOSPHATE DIPHOSPHATASE"/>
    <property type="match status" value="1"/>
</dbReference>
<name>A0ABS2NSI6_9FIRM</name>
<evidence type="ECO:0000256" key="2">
    <source>
        <dbReference type="ARBA" id="ARBA00022801"/>
    </source>
</evidence>
<dbReference type="Pfam" id="PF00293">
    <property type="entry name" value="NUDIX"/>
    <property type="match status" value="1"/>
</dbReference>
<comment type="caution">
    <text evidence="5">The sequence shown here is derived from an EMBL/GenBank/DDBJ whole genome shotgun (WGS) entry which is preliminary data.</text>
</comment>
<organism evidence="5 6">
    <name type="scientific">Alkaliphilus hydrothermalis</name>
    <dbReference type="NCBI Taxonomy" id="1482730"/>
    <lineage>
        <taxon>Bacteria</taxon>
        <taxon>Bacillati</taxon>
        <taxon>Bacillota</taxon>
        <taxon>Clostridia</taxon>
        <taxon>Peptostreptococcales</taxon>
        <taxon>Natronincolaceae</taxon>
        <taxon>Alkaliphilus</taxon>
    </lineage>
</organism>
<sequence length="144" mass="16691">MVEINLYDYIIDNSKLIYVDIVAKYNGRWVLCKKKSRDAWECPSGHIEKGETPEQAAKRELWEETGATEFNIESIGYYGAKGSDGTIESVEEVFGKIFYADIKDIGKLPNFEMEKIEFFEELPSNWTYPYAHPLFIDLAEKMLQ</sequence>
<evidence type="ECO:0000313" key="6">
    <source>
        <dbReference type="Proteomes" id="UP001314796"/>
    </source>
</evidence>